<sequence length="81" mass="9147">MTKIEDFRHCSTMTLKQMRKLLSFEVAGRTNGNRTEVAHKLVKLALPFSPDARRNRLTEAVALNVDNIFKGLSTGLNFIVN</sequence>
<keyword evidence="2" id="KW-1185">Reference proteome</keyword>
<name>A0A0Q3WS08_9BACI</name>
<accession>A0A0Q3WS08</accession>
<dbReference type="Proteomes" id="UP000051888">
    <property type="component" value="Unassembled WGS sequence"/>
</dbReference>
<evidence type="ECO:0000313" key="2">
    <source>
        <dbReference type="Proteomes" id="UP000051888"/>
    </source>
</evidence>
<comment type="caution">
    <text evidence="1">The sequence shown here is derived from an EMBL/GenBank/DDBJ whole genome shotgun (WGS) entry which is preliminary data.</text>
</comment>
<protein>
    <submittedName>
        <fullName evidence="1">Uncharacterized protein</fullName>
    </submittedName>
</protein>
<proteinExistence type="predicted"/>
<dbReference type="EMBL" id="LJJC01000015">
    <property type="protein sequence ID" value="KQL50643.1"/>
    <property type="molecule type" value="Genomic_DNA"/>
</dbReference>
<reference evidence="1 2" key="1">
    <citation type="submission" date="2015-09" db="EMBL/GenBank/DDBJ databases">
        <title>Genome sequencing project for genomic taxonomy and phylogenomics of Bacillus-like bacteria.</title>
        <authorList>
            <person name="Liu B."/>
            <person name="Wang J."/>
            <person name="Zhu Y."/>
            <person name="Liu G."/>
            <person name="Chen Q."/>
            <person name="Chen Z."/>
            <person name="Lan J."/>
            <person name="Che J."/>
            <person name="Ge C."/>
            <person name="Shi H."/>
            <person name="Pan Z."/>
            <person name="Liu X."/>
        </authorList>
    </citation>
    <scope>NUCLEOTIDE SEQUENCE [LARGE SCALE GENOMIC DNA]</scope>
    <source>
        <strain evidence="1 2">LMG 18435</strain>
    </source>
</reference>
<evidence type="ECO:0000313" key="1">
    <source>
        <dbReference type="EMBL" id="KQL50643.1"/>
    </source>
</evidence>
<dbReference type="AlphaFoldDB" id="A0A0Q3WS08"/>
<dbReference type="PATRIC" id="fig|157838.3.peg.5198"/>
<gene>
    <name evidence="1" type="ORF">AN964_23655</name>
</gene>
<organism evidence="1 2">
    <name type="scientific">Heyndrickxia shackletonii</name>
    <dbReference type="NCBI Taxonomy" id="157838"/>
    <lineage>
        <taxon>Bacteria</taxon>
        <taxon>Bacillati</taxon>
        <taxon>Bacillota</taxon>
        <taxon>Bacilli</taxon>
        <taxon>Bacillales</taxon>
        <taxon>Bacillaceae</taxon>
        <taxon>Heyndrickxia</taxon>
    </lineage>
</organism>